<sequence length="175" mass="18831">MAPSRAHGWARVDCLVHVRVGLEEMLAGMSATTDEMPTVDAASYWSTWEDGAEEDPVPGILWTRRTASAYSRPQNAMEHLSMVGRGVRGTAARIDEGALAFQGHVIATGDFLATWAVELTVHHLDLDLPLGEPALAPAALTLARHTVDALHPDVADPAEDDERAVLRGFGRVTSD</sequence>
<dbReference type="InterPro" id="IPR034660">
    <property type="entry name" value="DinB/YfiT-like"/>
</dbReference>
<dbReference type="Proteomes" id="UP001203761">
    <property type="component" value="Unassembled WGS sequence"/>
</dbReference>
<dbReference type="Gene3D" id="1.20.120.450">
    <property type="entry name" value="dinb family like domain"/>
    <property type="match status" value="1"/>
</dbReference>
<protein>
    <submittedName>
        <fullName evidence="1">Maleylpyruvate isomerase N-terminal domain-containing protein</fullName>
    </submittedName>
</protein>
<comment type="caution">
    <text evidence="1">The sequence shown here is derived from an EMBL/GenBank/DDBJ whole genome shotgun (WGS) entry which is preliminary data.</text>
</comment>
<dbReference type="EMBL" id="JAKNCJ010000008">
    <property type="protein sequence ID" value="MCL6424145.1"/>
    <property type="molecule type" value="Genomic_DNA"/>
</dbReference>
<evidence type="ECO:0000313" key="2">
    <source>
        <dbReference type="Proteomes" id="UP001203761"/>
    </source>
</evidence>
<reference evidence="1" key="1">
    <citation type="submission" date="2022-02" db="EMBL/GenBank/DDBJ databases">
        <authorList>
            <person name="Lee M."/>
            <person name="Kim S.-J."/>
            <person name="Jung M.-Y."/>
        </authorList>
    </citation>
    <scope>NUCLEOTIDE SEQUENCE</scope>
    <source>
        <strain evidence="1">JHP9</strain>
    </source>
</reference>
<organism evidence="1 2">
    <name type="scientific">Brachybacterium equifaecis</name>
    <dbReference type="NCBI Taxonomy" id="2910770"/>
    <lineage>
        <taxon>Bacteria</taxon>
        <taxon>Bacillati</taxon>
        <taxon>Actinomycetota</taxon>
        <taxon>Actinomycetes</taxon>
        <taxon>Micrococcales</taxon>
        <taxon>Dermabacteraceae</taxon>
        <taxon>Brachybacterium</taxon>
    </lineage>
</organism>
<keyword evidence="2" id="KW-1185">Reference proteome</keyword>
<accession>A0ABT0R311</accession>
<name>A0ABT0R311_9MICO</name>
<proteinExistence type="predicted"/>
<gene>
    <name evidence="1" type="ORF">Bequi_12280</name>
</gene>
<dbReference type="GO" id="GO:0016853">
    <property type="term" value="F:isomerase activity"/>
    <property type="evidence" value="ECO:0007669"/>
    <property type="project" value="UniProtKB-KW"/>
</dbReference>
<keyword evidence="1" id="KW-0413">Isomerase</keyword>
<evidence type="ECO:0000313" key="1">
    <source>
        <dbReference type="EMBL" id="MCL6424145.1"/>
    </source>
</evidence>